<feature type="region of interest" description="Disordered" evidence="5">
    <location>
        <begin position="1"/>
        <end position="21"/>
    </location>
</feature>
<evidence type="ECO:0000256" key="2">
    <source>
        <dbReference type="ARBA" id="ARBA00009993"/>
    </source>
</evidence>
<dbReference type="EMBL" id="JABMIG020000013">
    <property type="protein sequence ID" value="KAL3803485.1"/>
    <property type="molecule type" value="Genomic_DNA"/>
</dbReference>
<evidence type="ECO:0000256" key="5">
    <source>
        <dbReference type="SAM" id="MobiDB-lite"/>
    </source>
</evidence>
<evidence type="ECO:0000256" key="3">
    <source>
        <dbReference type="ARBA" id="ARBA00021347"/>
    </source>
</evidence>
<dbReference type="InterPro" id="IPR039948">
    <property type="entry name" value="ELC1"/>
</dbReference>
<protein>
    <recommendedName>
        <fullName evidence="3">Elongin-C</fullName>
    </recommendedName>
</protein>
<dbReference type="SMART" id="SM00512">
    <property type="entry name" value="Skp1"/>
    <property type="match status" value="1"/>
</dbReference>
<feature type="compositionally biased region" description="Basic and acidic residues" evidence="5">
    <location>
        <begin position="1"/>
        <end position="12"/>
    </location>
</feature>
<comment type="similarity">
    <text evidence="2">Belongs to the SKP1 family.</text>
</comment>
<dbReference type="AlphaFoldDB" id="A0ABD3QSU7"/>
<dbReference type="PANTHER" id="PTHR20648">
    <property type="entry name" value="ELONGIN-C"/>
    <property type="match status" value="1"/>
</dbReference>
<name>A0ABD3QSU7_9STRA</name>
<dbReference type="Proteomes" id="UP001516023">
    <property type="component" value="Unassembled WGS sequence"/>
</dbReference>
<gene>
    <name evidence="6" type="ORF">HJC23_014033</name>
</gene>
<dbReference type="GO" id="GO:0005634">
    <property type="term" value="C:nucleus"/>
    <property type="evidence" value="ECO:0007669"/>
    <property type="project" value="UniProtKB-SubCell"/>
</dbReference>
<evidence type="ECO:0000256" key="1">
    <source>
        <dbReference type="ARBA" id="ARBA00004123"/>
    </source>
</evidence>
<dbReference type="InterPro" id="IPR011333">
    <property type="entry name" value="SKP1/BTB/POZ_sf"/>
</dbReference>
<dbReference type="Gene3D" id="3.30.710.10">
    <property type="entry name" value="Potassium Channel Kv1.1, Chain A"/>
    <property type="match status" value="1"/>
</dbReference>
<dbReference type="FunFam" id="3.30.710.10:FF:000035">
    <property type="entry name" value="Elongin C transcription elongation factor"/>
    <property type="match status" value="1"/>
</dbReference>
<evidence type="ECO:0000256" key="4">
    <source>
        <dbReference type="ARBA" id="ARBA00023242"/>
    </source>
</evidence>
<evidence type="ECO:0000313" key="7">
    <source>
        <dbReference type="Proteomes" id="UP001516023"/>
    </source>
</evidence>
<sequence>HRDSCEAQDRHHGERRRSNLHQINQCRQYRNILRASRSPSMIRFPDIGGSTLEKIVKYLHYKDKYSNSTSRIPEFQIDPDEALELLVAANYLNC</sequence>
<comment type="caution">
    <text evidence="6">The sequence shown here is derived from an EMBL/GenBank/DDBJ whole genome shotgun (WGS) entry which is preliminary data.</text>
</comment>
<dbReference type="SUPFAM" id="SSF54695">
    <property type="entry name" value="POZ domain"/>
    <property type="match status" value="1"/>
</dbReference>
<accession>A0ABD3QSU7</accession>
<proteinExistence type="inferred from homology"/>
<dbReference type="InterPro" id="IPR001232">
    <property type="entry name" value="SKP1-like"/>
</dbReference>
<organism evidence="6 7">
    <name type="scientific">Cyclotella cryptica</name>
    <dbReference type="NCBI Taxonomy" id="29204"/>
    <lineage>
        <taxon>Eukaryota</taxon>
        <taxon>Sar</taxon>
        <taxon>Stramenopiles</taxon>
        <taxon>Ochrophyta</taxon>
        <taxon>Bacillariophyta</taxon>
        <taxon>Coscinodiscophyceae</taxon>
        <taxon>Thalassiosirophycidae</taxon>
        <taxon>Stephanodiscales</taxon>
        <taxon>Stephanodiscaceae</taxon>
        <taxon>Cyclotella</taxon>
    </lineage>
</organism>
<feature type="non-terminal residue" evidence="6">
    <location>
        <position position="1"/>
    </location>
</feature>
<comment type="subcellular location">
    <subcellularLocation>
        <location evidence="1">Nucleus</location>
    </subcellularLocation>
</comment>
<keyword evidence="7" id="KW-1185">Reference proteome</keyword>
<reference evidence="6 7" key="1">
    <citation type="journal article" date="2020" name="G3 (Bethesda)">
        <title>Improved Reference Genome for Cyclotella cryptica CCMP332, a Model for Cell Wall Morphogenesis, Salinity Adaptation, and Lipid Production in Diatoms (Bacillariophyta).</title>
        <authorList>
            <person name="Roberts W.R."/>
            <person name="Downey K.M."/>
            <person name="Ruck E.C."/>
            <person name="Traller J.C."/>
            <person name="Alverson A.J."/>
        </authorList>
    </citation>
    <scope>NUCLEOTIDE SEQUENCE [LARGE SCALE GENOMIC DNA]</scope>
    <source>
        <strain evidence="6 7">CCMP332</strain>
    </source>
</reference>
<keyword evidence="4" id="KW-0539">Nucleus</keyword>
<evidence type="ECO:0000313" key="6">
    <source>
        <dbReference type="EMBL" id="KAL3803485.1"/>
    </source>
</evidence>